<keyword evidence="8" id="KW-1185">Reference proteome</keyword>
<dbReference type="Gene3D" id="3.50.50.60">
    <property type="entry name" value="FAD/NAD(P)-binding domain"/>
    <property type="match status" value="1"/>
</dbReference>
<dbReference type="PANTHER" id="PTHR13789:SF318">
    <property type="entry name" value="GERANYLGERANYL DIPHOSPHATE REDUCTASE"/>
    <property type="match status" value="1"/>
</dbReference>
<gene>
    <name evidence="7" type="ORF">ACFS2C_22650</name>
</gene>
<reference evidence="8" key="1">
    <citation type="journal article" date="2019" name="Int. J. Syst. Evol. Microbiol.">
        <title>The Global Catalogue of Microorganisms (GCM) 10K type strain sequencing project: providing services to taxonomists for standard genome sequencing and annotation.</title>
        <authorList>
            <consortium name="The Broad Institute Genomics Platform"/>
            <consortium name="The Broad Institute Genome Sequencing Center for Infectious Disease"/>
            <person name="Wu L."/>
            <person name="Ma J."/>
        </authorList>
    </citation>
    <scope>NUCLEOTIDE SEQUENCE [LARGE SCALE GENOMIC DNA]</scope>
    <source>
        <strain evidence="8">IBRC-M 10906</strain>
    </source>
</reference>
<keyword evidence="5 7" id="KW-0503">Monooxygenase</keyword>
<evidence type="ECO:0000313" key="8">
    <source>
        <dbReference type="Proteomes" id="UP001597478"/>
    </source>
</evidence>
<dbReference type="PANTHER" id="PTHR13789">
    <property type="entry name" value="MONOOXYGENASE"/>
    <property type="match status" value="1"/>
</dbReference>
<sequence length="352" mass="37387">MTRTAAVVGGGIGGLATAIGLHHAGWDVTVFERASALPDAGTGLGIWPSALRALDRLGIGTRVREAGRRQPSGAIRKPDGTRIATLDVGVIERKHGEPVYLVPRPTLLHVLAGELPDGVVRFATPVGDPAELHARHDVVVGADGIHSAVRRALFGDRHPLRYSGATAWRGTVPLDIEAGGETWGPGAKFGLTPQGPGSTNWYAMVTAPQGHRSGDDLDELRARFGDWHDPIPTVLELARDAGFLHHDLWYSSPLPSYADGNVALLGDAAHAMTPDLGQGACQAMIDAASLAEALTAEADIATALRRYDAERRKPTQQLAARSARISRLTKIRRFTGVRDTLVRGLLSFGLPA</sequence>
<evidence type="ECO:0000256" key="5">
    <source>
        <dbReference type="ARBA" id="ARBA00023033"/>
    </source>
</evidence>
<evidence type="ECO:0000259" key="6">
    <source>
        <dbReference type="Pfam" id="PF01494"/>
    </source>
</evidence>
<keyword evidence="4" id="KW-0560">Oxidoreductase</keyword>
<protein>
    <submittedName>
        <fullName evidence="7">FAD-dependent monooxygenase</fullName>
    </submittedName>
</protein>
<dbReference type="GO" id="GO:0004497">
    <property type="term" value="F:monooxygenase activity"/>
    <property type="evidence" value="ECO:0007669"/>
    <property type="project" value="UniProtKB-KW"/>
</dbReference>
<dbReference type="EMBL" id="JBHUOF010000042">
    <property type="protein sequence ID" value="MFD2802191.1"/>
    <property type="molecule type" value="Genomic_DNA"/>
</dbReference>
<dbReference type="Proteomes" id="UP001597478">
    <property type="component" value="Unassembled WGS sequence"/>
</dbReference>
<evidence type="ECO:0000256" key="4">
    <source>
        <dbReference type="ARBA" id="ARBA00023002"/>
    </source>
</evidence>
<dbReference type="InterPro" id="IPR002938">
    <property type="entry name" value="FAD-bd"/>
</dbReference>
<evidence type="ECO:0000256" key="2">
    <source>
        <dbReference type="ARBA" id="ARBA00022630"/>
    </source>
</evidence>
<feature type="domain" description="FAD-binding" evidence="6">
    <location>
        <begin position="5"/>
        <end position="152"/>
    </location>
</feature>
<keyword evidence="3" id="KW-0274">FAD</keyword>
<dbReference type="Pfam" id="PF01494">
    <property type="entry name" value="FAD_binding_3"/>
    <property type="match status" value="2"/>
</dbReference>
<dbReference type="SUPFAM" id="SSF51905">
    <property type="entry name" value="FAD/NAD(P)-binding domain"/>
    <property type="match status" value="1"/>
</dbReference>
<dbReference type="InterPro" id="IPR036188">
    <property type="entry name" value="FAD/NAD-bd_sf"/>
</dbReference>
<dbReference type="RefSeq" id="WP_377389956.1">
    <property type="nucleotide sequence ID" value="NZ_JBHSAN010000019.1"/>
</dbReference>
<dbReference type="SUPFAM" id="SSF54373">
    <property type="entry name" value="FAD-linked reductases, C-terminal domain"/>
    <property type="match status" value="1"/>
</dbReference>
<accession>A0ABW5WG65</accession>
<comment type="caution">
    <text evidence="7">The sequence shown here is derived from an EMBL/GenBank/DDBJ whole genome shotgun (WGS) entry which is preliminary data.</text>
</comment>
<keyword evidence="2" id="KW-0285">Flavoprotein</keyword>
<comment type="cofactor">
    <cofactor evidence="1">
        <name>FAD</name>
        <dbReference type="ChEBI" id="CHEBI:57692"/>
    </cofactor>
</comment>
<organism evidence="7 8">
    <name type="scientific">Prauserella oleivorans</name>
    <dbReference type="NCBI Taxonomy" id="1478153"/>
    <lineage>
        <taxon>Bacteria</taxon>
        <taxon>Bacillati</taxon>
        <taxon>Actinomycetota</taxon>
        <taxon>Actinomycetes</taxon>
        <taxon>Pseudonocardiales</taxon>
        <taxon>Pseudonocardiaceae</taxon>
        <taxon>Prauserella</taxon>
    </lineage>
</organism>
<dbReference type="PRINTS" id="PR00420">
    <property type="entry name" value="RNGMNOXGNASE"/>
</dbReference>
<dbReference type="InterPro" id="IPR050493">
    <property type="entry name" value="FAD-dep_Monooxygenase_BioMet"/>
</dbReference>
<evidence type="ECO:0000256" key="1">
    <source>
        <dbReference type="ARBA" id="ARBA00001974"/>
    </source>
</evidence>
<name>A0ABW5WG65_9PSEU</name>
<evidence type="ECO:0000313" key="7">
    <source>
        <dbReference type="EMBL" id="MFD2802191.1"/>
    </source>
</evidence>
<proteinExistence type="predicted"/>
<feature type="domain" description="FAD-binding" evidence="6">
    <location>
        <begin position="256"/>
        <end position="321"/>
    </location>
</feature>
<evidence type="ECO:0000256" key="3">
    <source>
        <dbReference type="ARBA" id="ARBA00022827"/>
    </source>
</evidence>